<dbReference type="RefSeq" id="WP_155110191.1">
    <property type="nucleotide sequence ID" value="NZ_WMJZ01000061.1"/>
</dbReference>
<dbReference type="AlphaFoldDB" id="A0A6L6IRC8"/>
<accession>A0A6L6IRC8</accession>
<dbReference type="EMBL" id="WMJZ01000061">
    <property type="protein sequence ID" value="MTH48805.1"/>
    <property type="molecule type" value="Genomic_DNA"/>
</dbReference>
<keyword evidence="1" id="KW-0812">Transmembrane</keyword>
<reference evidence="2 3" key="1">
    <citation type="submission" date="2019-11" db="EMBL/GenBank/DDBJ databases">
        <title>Escherichia alba sp. nov. isolated from the gut of plastic-eating superworms Zophobas atratus.</title>
        <authorList>
            <person name="Yang Y."/>
        </authorList>
    </citation>
    <scope>NUCLEOTIDE SEQUENCE [LARGE SCALE GENOMIC DNA]</scope>
    <source>
        <strain evidence="3">BIT-B35</strain>
    </source>
</reference>
<dbReference type="Proteomes" id="UP000477739">
    <property type="component" value="Unassembled WGS sequence"/>
</dbReference>
<evidence type="ECO:0000313" key="3">
    <source>
        <dbReference type="Proteomes" id="UP000477739"/>
    </source>
</evidence>
<keyword evidence="3" id="KW-1185">Reference proteome</keyword>
<feature type="transmembrane region" description="Helical" evidence="1">
    <location>
        <begin position="49"/>
        <end position="73"/>
    </location>
</feature>
<name>A0A6L6IRC8_9ENTR</name>
<gene>
    <name evidence="2" type="ORF">GJV78_21735</name>
</gene>
<proteinExistence type="predicted"/>
<keyword evidence="1" id="KW-1133">Transmembrane helix</keyword>
<evidence type="ECO:0000313" key="2">
    <source>
        <dbReference type="EMBL" id="MTH48805.1"/>
    </source>
</evidence>
<protein>
    <submittedName>
        <fullName evidence="2">Uncharacterized protein</fullName>
    </submittedName>
</protein>
<sequence length="387" mass="44600">MTWNIPEKQIVEMVTPPKFGRLAIAFSLVMALIIILGMAIYHISRDERIFFYLLVASVASVIFFTLSTGWFLFQYGLRLEKNEMIKVSNANLEYFYSNWALEYVSIVAYNYIFPDEAQISNLKSRSEINVIGQKTLKFPADVDYASLFYEVISPLRYLLIQLANNNALEIVFPMRSSGDQSTWSYFKLAWRRLGLNEETLKKPVWMVNDYVTQIDQWLTQNDERFRLVVICEPLVSLAENDKEQASDGISVWLCAPSAVAKNYQIEEKAKIYRAVYTNTETLNEDLARVMIYQSKSGNIDNVWFSKFNDQDTLGEITRICAEHNNGVKFRHNFSHFILGRQGVYDILQAVTLSLLSAHDEDSVNLIVSQDVFGISLSRVKIHRQNHA</sequence>
<evidence type="ECO:0000256" key="1">
    <source>
        <dbReference type="SAM" id="Phobius"/>
    </source>
</evidence>
<keyword evidence="1" id="KW-0472">Membrane</keyword>
<feature type="transmembrane region" description="Helical" evidence="1">
    <location>
        <begin position="21"/>
        <end position="43"/>
    </location>
</feature>
<comment type="caution">
    <text evidence="2">The sequence shown here is derived from an EMBL/GenBank/DDBJ whole genome shotgun (WGS) entry which is preliminary data.</text>
</comment>
<organism evidence="2 3">
    <name type="scientific">Intestinirhabdus alba</name>
    <dbReference type="NCBI Taxonomy" id="2899544"/>
    <lineage>
        <taxon>Bacteria</taxon>
        <taxon>Pseudomonadati</taxon>
        <taxon>Pseudomonadota</taxon>
        <taxon>Gammaproteobacteria</taxon>
        <taxon>Enterobacterales</taxon>
        <taxon>Enterobacteriaceae</taxon>
        <taxon>Intestinirhabdus</taxon>
    </lineage>
</organism>
<dbReference type="OrthoDB" id="6594237at2"/>